<organism evidence="1 2">
    <name type="scientific">Filimonas zeae</name>
    <dbReference type="NCBI Taxonomy" id="1737353"/>
    <lineage>
        <taxon>Bacteria</taxon>
        <taxon>Pseudomonadati</taxon>
        <taxon>Bacteroidota</taxon>
        <taxon>Chitinophagia</taxon>
        <taxon>Chitinophagales</taxon>
        <taxon>Chitinophagaceae</taxon>
        <taxon>Filimonas</taxon>
    </lineage>
</organism>
<accession>A0A917IPV1</accession>
<comment type="caution">
    <text evidence="1">The sequence shown here is derived from an EMBL/GenBank/DDBJ whole genome shotgun (WGS) entry which is preliminary data.</text>
</comment>
<keyword evidence="2" id="KW-1185">Reference proteome</keyword>
<dbReference type="EMBL" id="BMIB01000001">
    <property type="protein sequence ID" value="GGH59832.1"/>
    <property type="molecule type" value="Genomic_DNA"/>
</dbReference>
<name>A0A917IPV1_9BACT</name>
<evidence type="ECO:0008006" key="3">
    <source>
        <dbReference type="Google" id="ProtNLM"/>
    </source>
</evidence>
<gene>
    <name evidence="1" type="ORF">GCM10011379_07050</name>
</gene>
<dbReference type="RefSeq" id="WP_188950593.1">
    <property type="nucleotide sequence ID" value="NZ_BMIB01000001.1"/>
</dbReference>
<proteinExistence type="predicted"/>
<dbReference type="AlphaFoldDB" id="A0A917IPV1"/>
<evidence type="ECO:0000313" key="1">
    <source>
        <dbReference type="EMBL" id="GGH59832.1"/>
    </source>
</evidence>
<evidence type="ECO:0000313" key="2">
    <source>
        <dbReference type="Proteomes" id="UP000627292"/>
    </source>
</evidence>
<protein>
    <recommendedName>
        <fullName evidence="3">Mobilization protein</fullName>
    </recommendedName>
</protein>
<sequence>MARKHTKETEALKHRIFTRVNESKYQQLQTILKSTRNKDMSSLLRDFLHNKPIRLYTHDATFSDTMQELVKLRSELKAIGININQITRFFNTYPEKYKKEYYAKTAFQEYTKINTSVERLLTIIEKLSLKWLSA</sequence>
<reference evidence="1" key="2">
    <citation type="submission" date="2020-09" db="EMBL/GenBank/DDBJ databases">
        <authorList>
            <person name="Sun Q."/>
            <person name="Zhou Y."/>
        </authorList>
    </citation>
    <scope>NUCLEOTIDE SEQUENCE</scope>
    <source>
        <strain evidence="1">CGMCC 1.15290</strain>
    </source>
</reference>
<dbReference type="Proteomes" id="UP000627292">
    <property type="component" value="Unassembled WGS sequence"/>
</dbReference>
<reference evidence="1" key="1">
    <citation type="journal article" date="2014" name="Int. J. Syst. Evol. Microbiol.">
        <title>Complete genome sequence of Corynebacterium casei LMG S-19264T (=DSM 44701T), isolated from a smear-ripened cheese.</title>
        <authorList>
            <consortium name="US DOE Joint Genome Institute (JGI-PGF)"/>
            <person name="Walter F."/>
            <person name="Albersmeier A."/>
            <person name="Kalinowski J."/>
            <person name="Ruckert C."/>
        </authorList>
    </citation>
    <scope>NUCLEOTIDE SEQUENCE</scope>
    <source>
        <strain evidence="1">CGMCC 1.15290</strain>
    </source>
</reference>
<dbReference type="Pfam" id="PF19514">
    <property type="entry name" value="MobC_2"/>
    <property type="match status" value="1"/>
</dbReference>
<dbReference type="InterPro" id="IPR045788">
    <property type="entry name" value="MobC_2"/>
</dbReference>